<sequence>MKARLAALRGEGTEEDAGSVPQTPMEVEEGPDESVVDGRAQSVLSTKSARGRKQVRKLVIWPTGMSCNAQEIQKRTLTQQQALPAQVSGPATATGVSRPTLRGHRPQPEPMEGSESARVAPDQDPVHSQT</sequence>
<evidence type="ECO:0000313" key="2">
    <source>
        <dbReference type="Proteomes" id="UP001144978"/>
    </source>
</evidence>
<reference evidence="1" key="1">
    <citation type="submission" date="2022-08" db="EMBL/GenBank/DDBJ databases">
        <title>Genome Sequence of Pycnoporus sanguineus.</title>
        <authorList>
            <person name="Buettner E."/>
        </authorList>
    </citation>
    <scope>NUCLEOTIDE SEQUENCE</scope>
    <source>
        <strain evidence="1">CG-C14</strain>
    </source>
</reference>
<dbReference type="EMBL" id="JANSHE010000872">
    <property type="protein sequence ID" value="KAJ3006311.1"/>
    <property type="molecule type" value="Genomic_DNA"/>
</dbReference>
<evidence type="ECO:0000313" key="1">
    <source>
        <dbReference type="EMBL" id="KAJ3006311.1"/>
    </source>
</evidence>
<gene>
    <name evidence="1" type="ORF">NUW54_g3983</name>
</gene>
<name>A0ACC1Q2B7_9APHY</name>
<proteinExistence type="predicted"/>
<organism evidence="1 2">
    <name type="scientific">Trametes sanguinea</name>
    <dbReference type="NCBI Taxonomy" id="158606"/>
    <lineage>
        <taxon>Eukaryota</taxon>
        <taxon>Fungi</taxon>
        <taxon>Dikarya</taxon>
        <taxon>Basidiomycota</taxon>
        <taxon>Agaricomycotina</taxon>
        <taxon>Agaricomycetes</taxon>
        <taxon>Polyporales</taxon>
        <taxon>Polyporaceae</taxon>
        <taxon>Trametes</taxon>
    </lineage>
</organism>
<protein>
    <submittedName>
        <fullName evidence="1">Uncharacterized protein</fullName>
    </submittedName>
</protein>
<accession>A0ACC1Q2B7</accession>
<dbReference type="Proteomes" id="UP001144978">
    <property type="component" value="Unassembled WGS sequence"/>
</dbReference>
<keyword evidence="2" id="KW-1185">Reference proteome</keyword>
<comment type="caution">
    <text evidence="1">The sequence shown here is derived from an EMBL/GenBank/DDBJ whole genome shotgun (WGS) entry which is preliminary data.</text>
</comment>